<dbReference type="RefSeq" id="WP_013136775.1">
    <property type="nucleotide sequence ID" value="NC_014166.1"/>
</dbReference>
<dbReference type="HOGENOM" id="CLU_1425333_0_0_7"/>
<dbReference type="EMBL" id="CP001999">
    <property type="protein sequence ID" value="ADG94630.1"/>
    <property type="molecule type" value="Genomic_DNA"/>
</dbReference>
<dbReference type="KEGG" id="ant:Arnit_2982"/>
<keyword evidence="2" id="KW-1185">Reference proteome</keyword>
<proteinExistence type="predicted"/>
<protein>
    <submittedName>
        <fullName evidence="1">Uncharacterized protein</fullName>
    </submittedName>
</protein>
<reference evidence="1 2" key="1">
    <citation type="journal article" date="2010" name="Stand. Genomic Sci.">
        <title>Complete genome sequence of Arcobacter nitrofigilis type strain (CI).</title>
        <authorList>
            <person name="Pati A."/>
            <person name="Gronow S."/>
            <person name="Lapidus A."/>
            <person name="Copeland A."/>
            <person name="Glavina Del Rio T."/>
            <person name="Nolan M."/>
            <person name="Lucas S."/>
            <person name="Tice H."/>
            <person name="Cheng J.F."/>
            <person name="Han C."/>
            <person name="Chertkov O."/>
            <person name="Bruce D."/>
            <person name="Tapia R."/>
            <person name="Goodwin L."/>
            <person name="Pitluck S."/>
            <person name="Liolios K."/>
            <person name="Ivanova N."/>
            <person name="Mavromatis K."/>
            <person name="Chen A."/>
            <person name="Palaniappan K."/>
            <person name="Land M."/>
            <person name="Hauser L."/>
            <person name="Chang Y.J."/>
            <person name="Jeffries C.D."/>
            <person name="Detter J.C."/>
            <person name="Rohde M."/>
            <person name="Goker M."/>
            <person name="Bristow J."/>
            <person name="Eisen J.A."/>
            <person name="Markowitz V."/>
            <person name="Hugenholtz P."/>
            <person name="Klenk H.P."/>
            <person name="Kyrpides N.C."/>
        </authorList>
    </citation>
    <scope>NUCLEOTIDE SEQUENCE [LARGE SCALE GENOMIC DNA]</scope>
    <source>
        <strain evidence="2">ATCC 33309 / DSM 7299 / CCUG 15893 / LMG 7604 / NCTC 12251 / CI</strain>
    </source>
</reference>
<dbReference type="Proteomes" id="UP000000939">
    <property type="component" value="Chromosome"/>
</dbReference>
<sequence>MINNNEQKNNNTLDLNRTATLFNSSFEHKKIVARPLDRKQFNNYFLMISALPQFKKKNVLDVCPLYDLFAKSDKIIYEHYDCVDIDSIKIRSNKIFIHIAINPNLPLSFSDDIVKNIEKNAFANSQISVKTTSDENVDYVKLEFVYAAADDISIFDESELLEIYNSLKILDKNPDLQEKIKDMIEKSFSL</sequence>
<dbReference type="AlphaFoldDB" id="D5V7L0"/>
<evidence type="ECO:0000313" key="2">
    <source>
        <dbReference type="Proteomes" id="UP000000939"/>
    </source>
</evidence>
<accession>D5V7L0</accession>
<dbReference type="OrthoDB" id="9822352at2"/>
<evidence type="ECO:0000313" key="1">
    <source>
        <dbReference type="EMBL" id="ADG94630.1"/>
    </source>
</evidence>
<name>D5V7L0_ARCNC</name>
<gene>
    <name evidence="1" type="ordered locus">Arnit_2982</name>
</gene>
<organism evidence="1 2">
    <name type="scientific">Arcobacter nitrofigilis (strain ATCC 33309 / DSM 7299 / CCUG 15893 / LMG 7604 / NCTC 12251 / CI)</name>
    <name type="common">Campylobacter nitrofigilis</name>
    <dbReference type="NCBI Taxonomy" id="572480"/>
    <lineage>
        <taxon>Bacteria</taxon>
        <taxon>Pseudomonadati</taxon>
        <taxon>Campylobacterota</taxon>
        <taxon>Epsilonproteobacteria</taxon>
        <taxon>Campylobacterales</taxon>
        <taxon>Arcobacteraceae</taxon>
        <taxon>Arcobacter</taxon>
    </lineage>
</organism>